<dbReference type="EMBL" id="CM020619">
    <property type="protein sequence ID" value="KAK1863846.1"/>
    <property type="molecule type" value="Genomic_DNA"/>
</dbReference>
<keyword evidence="2" id="KW-1185">Reference proteome</keyword>
<sequence>MSTVSSNASTSSSAPNHCSTATERSLSDTPSKSSHKRLLAIKATTSETSVWTLSATGTTPCSCRRTSAAALSGKISAVSQQLASYTAATFSHSSAIILAASLRMVLVGGGVRERDEPNR</sequence>
<organism evidence="1 2">
    <name type="scientific">Pyropia yezoensis</name>
    <name type="common">Susabi-nori</name>
    <name type="synonym">Porphyra yezoensis</name>
    <dbReference type="NCBI Taxonomy" id="2788"/>
    <lineage>
        <taxon>Eukaryota</taxon>
        <taxon>Rhodophyta</taxon>
        <taxon>Bangiophyceae</taxon>
        <taxon>Bangiales</taxon>
        <taxon>Bangiaceae</taxon>
        <taxon>Pyropia</taxon>
    </lineage>
</organism>
<dbReference type="Proteomes" id="UP000798662">
    <property type="component" value="Chromosome 2"/>
</dbReference>
<gene>
    <name evidence="1" type="ORF">I4F81_006400</name>
</gene>
<evidence type="ECO:0000313" key="2">
    <source>
        <dbReference type="Proteomes" id="UP000798662"/>
    </source>
</evidence>
<evidence type="ECO:0000313" key="1">
    <source>
        <dbReference type="EMBL" id="KAK1863846.1"/>
    </source>
</evidence>
<protein>
    <submittedName>
        <fullName evidence="1">Uncharacterized protein</fullName>
    </submittedName>
</protein>
<proteinExistence type="predicted"/>
<comment type="caution">
    <text evidence="1">The sequence shown here is derived from an EMBL/GenBank/DDBJ whole genome shotgun (WGS) entry which is preliminary data.</text>
</comment>
<reference evidence="1" key="1">
    <citation type="submission" date="2019-11" db="EMBL/GenBank/DDBJ databases">
        <title>Nori genome reveals adaptations in red seaweeds to the harsh intertidal environment.</title>
        <authorList>
            <person name="Wang D."/>
            <person name="Mao Y."/>
        </authorList>
    </citation>
    <scope>NUCLEOTIDE SEQUENCE</scope>
    <source>
        <tissue evidence="1">Gametophyte</tissue>
    </source>
</reference>
<accession>A0ACC3C1L8</accession>
<name>A0ACC3C1L8_PYRYE</name>